<dbReference type="AlphaFoldDB" id="A0A3M0A951"/>
<sequence>MAEIRRDVKPVEINYLCDKCEKGMVIKLERDVTDEKNHQCVICGEGYHFTGKGYPRIVYAPVE</sequence>
<comment type="caution">
    <text evidence="1">The sequence shown here is derived from an EMBL/GenBank/DDBJ whole genome shotgun (WGS) entry which is preliminary data.</text>
</comment>
<protein>
    <submittedName>
        <fullName evidence="1">Uncharacterized protein</fullName>
    </submittedName>
</protein>
<name>A0A3M0A951_9GAMM</name>
<organism evidence="1 2">
    <name type="scientific">Umboniibacter marinipuniceus</name>
    <dbReference type="NCBI Taxonomy" id="569599"/>
    <lineage>
        <taxon>Bacteria</taxon>
        <taxon>Pseudomonadati</taxon>
        <taxon>Pseudomonadota</taxon>
        <taxon>Gammaproteobacteria</taxon>
        <taxon>Cellvibrionales</taxon>
        <taxon>Cellvibrionaceae</taxon>
        <taxon>Umboniibacter</taxon>
    </lineage>
</organism>
<accession>A0A3M0A951</accession>
<gene>
    <name evidence="1" type="ORF">DFR27_0924</name>
</gene>
<reference evidence="1 2" key="1">
    <citation type="submission" date="2018-10" db="EMBL/GenBank/DDBJ databases">
        <title>Genomic Encyclopedia of Type Strains, Phase IV (KMG-IV): sequencing the most valuable type-strain genomes for metagenomic binning, comparative biology and taxonomic classification.</title>
        <authorList>
            <person name="Goeker M."/>
        </authorList>
    </citation>
    <scope>NUCLEOTIDE SEQUENCE [LARGE SCALE GENOMIC DNA]</scope>
    <source>
        <strain evidence="1 2">DSM 25080</strain>
    </source>
</reference>
<dbReference type="EMBL" id="REFJ01000002">
    <property type="protein sequence ID" value="RMA81126.1"/>
    <property type="molecule type" value="Genomic_DNA"/>
</dbReference>
<proteinExistence type="predicted"/>
<keyword evidence="2" id="KW-1185">Reference proteome</keyword>
<dbReference type="Proteomes" id="UP000267187">
    <property type="component" value="Unassembled WGS sequence"/>
</dbReference>
<evidence type="ECO:0000313" key="2">
    <source>
        <dbReference type="Proteomes" id="UP000267187"/>
    </source>
</evidence>
<dbReference type="OrthoDB" id="5741232at2"/>
<dbReference type="RefSeq" id="WP_121876283.1">
    <property type="nucleotide sequence ID" value="NZ_REFJ01000002.1"/>
</dbReference>
<evidence type="ECO:0000313" key="1">
    <source>
        <dbReference type="EMBL" id="RMA81126.1"/>
    </source>
</evidence>